<dbReference type="InterPro" id="IPR016785">
    <property type="entry name" value="ComGD"/>
</dbReference>
<evidence type="ECO:0000313" key="3">
    <source>
        <dbReference type="Proteomes" id="UP001519306"/>
    </source>
</evidence>
<accession>A0ABS4KB49</accession>
<dbReference type="RefSeq" id="WP_210060310.1">
    <property type="nucleotide sequence ID" value="NZ_JAGGLJ010000004.1"/>
</dbReference>
<name>A0ABS4KB49_9FIRM</name>
<dbReference type="Pfam" id="PF07963">
    <property type="entry name" value="N_methyl"/>
    <property type="match status" value="1"/>
</dbReference>
<dbReference type="NCBIfam" id="TIGR02532">
    <property type="entry name" value="IV_pilin_GFxxxE"/>
    <property type="match status" value="1"/>
</dbReference>
<sequence>MKKRGFTLIELILVISIISIILSALSLSFSKKEVYKAKKDLSNIKRNLEVSRNMATTKRKMSSVKFYENKYIINCGNFSREYEYSNLLIKSNMSNINNVVFTKKGIPDFNGSGTIVFILKDDFYKITIEPITGKVNLRNEKRILSN</sequence>
<evidence type="ECO:0000313" key="2">
    <source>
        <dbReference type="EMBL" id="MBP2025004.1"/>
    </source>
</evidence>
<dbReference type="PIRSF" id="PIRSF021292">
    <property type="entry name" value="Competence_ComGD"/>
    <property type="match status" value="1"/>
</dbReference>
<dbReference type="EMBL" id="JAGGLJ010000004">
    <property type="protein sequence ID" value="MBP2025004.1"/>
    <property type="molecule type" value="Genomic_DNA"/>
</dbReference>
<keyword evidence="3" id="KW-1185">Reference proteome</keyword>
<dbReference type="SUPFAM" id="SSF54523">
    <property type="entry name" value="Pili subunits"/>
    <property type="match status" value="1"/>
</dbReference>
<gene>
    <name evidence="2" type="ORF">J2Z71_000529</name>
</gene>
<feature type="transmembrane region" description="Helical" evidence="1">
    <location>
        <begin position="6"/>
        <end position="29"/>
    </location>
</feature>
<keyword evidence="1" id="KW-1133">Transmembrane helix</keyword>
<dbReference type="Gene3D" id="3.30.700.10">
    <property type="entry name" value="Glycoprotein, Type 4 Pilin"/>
    <property type="match status" value="1"/>
</dbReference>
<dbReference type="InterPro" id="IPR012902">
    <property type="entry name" value="N_methyl_site"/>
</dbReference>
<organism evidence="2 3">
    <name type="scientific">Peptoniphilus stercorisuis</name>
    <dbReference type="NCBI Taxonomy" id="1436965"/>
    <lineage>
        <taxon>Bacteria</taxon>
        <taxon>Bacillati</taxon>
        <taxon>Bacillota</taxon>
        <taxon>Tissierellia</taxon>
        <taxon>Tissierellales</taxon>
        <taxon>Peptoniphilaceae</taxon>
        <taxon>Peptoniphilus</taxon>
    </lineage>
</organism>
<evidence type="ECO:0000256" key="1">
    <source>
        <dbReference type="SAM" id="Phobius"/>
    </source>
</evidence>
<keyword evidence="1" id="KW-0812">Transmembrane</keyword>
<comment type="caution">
    <text evidence="2">The sequence shown here is derived from an EMBL/GenBank/DDBJ whole genome shotgun (WGS) entry which is preliminary data.</text>
</comment>
<dbReference type="Proteomes" id="UP001519306">
    <property type="component" value="Unassembled WGS sequence"/>
</dbReference>
<proteinExistence type="predicted"/>
<protein>
    <submittedName>
        <fullName evidence="2">Prepilin-type N-terminal cleavage/methylation domain-containing protein</fullName>
    </submittedName>
</protein>
<keyword evidence="1" id="KW-0472">Membrane</keyword>
<dbReference type="InterPro" id="IPR045584">
    <property type="entry name" value="Pilin-like"/>
</dbReference>
<dbReference type="PROSITE" id="PS00409">
    <property type="entry name" value="PROKAR_NTER_METHYL"/>
    <property type="match status" value="1"/>
</dbReference>
<reference evidence="2 3" key="1">
    <citation type="submission" date="2021-03" db="EMBL/GenBank/DDBJ databases">
        <title>Genomic Encyclopedia of Type Strains, Phase IV (KMG-IV): sequencing the most valuable type-strain genomes for metagenomic binning, comparative biology and taxonomic classification.</title>
        <authorList>
            <person name="Goeker M."/>
        </authorList>
    </citation>
    <scope>NUCLEOTIDE SEQUENCE [LARGE SCALE GENOMIC DNA]</scope>
    <source>
        <strain evidence="2 3">DSM 27563</strain>
    </source>
</reference>